<dbReference type="PROSITE" id="PS50885">
    <property type="entry name" value="HAMP"/>
    <property type="match status" value="1"/>
</dbReference>
<feature type="transmembrane region" description="Helical" evidence="5">
    <location>
        <begin position="205"/>
        <end position="227"/>
    </location>
</feature>
<feature type="domain" description="Methyl-accepting transducer" evidence="6">
    <location>
        <begin position="286"/>
        <end position="522"/>
    </location>
</feature>
<dbReference type="AlphaFoldDB" id="A0A0N7I8R0"/>
<geneLocation type="plasmid" evidence="9 10">
    <name>p1</name>
</geneLocation>
<dbReference type="Gene3D" id="1.10.287.950">
    <property type="entry name" value="Methyl-accepting chemotaxis protein"/>
    <property type="match status" value="1"/>
</dbReference>
<keyword evidence="5" id="KW-1133">Transmembrane helix</keyword>
<accession>A0A0N7I8R0</accession>
<organism evidence="9 10">
    <name type="scientific">Azospirillum brasilense</name>
    <dbReference type="NCBI Taxonomy" id="192"/>
    <lineage>
        <taxon>Bacteria</taxon>
        <taxon>Pseudomonadati</taxon>
        <taxon>Pseudomonadota</taxon>
        <taxon>Alphaproteobacteria</taxon>
        <taxon>Rhodospirillales</taxon>
        <taxon>Azospirillaceae</taxon>
        <taxon>Azospirillum</taxon>
    </lineage>
</organism>
<dbReference type="Pfam" id="PF00015">
    <property type="entry name" value="MCPsignal"/>
    <property type="match status" value="1"/>
</dbReference>
<dbReference type="RefSeq" id="WP_035677759.1">
    <property type="nucleotide sequence ID" value="NZ_CP012915.1"/>
</dbReference>
<sequence>MKLKVKHKLMLSFGVVCLLTGLLAAFQMMRFADGMKVMMGIATYDIQVSEAVREIEVTESNLRSYREAATHAAALAQIQGGVPDITQLRQRYRDGSAVMFEQINKLKRIAGERAEDGTTEDRRRIWGELVAQINSFDQHSRRMLEEANALMERVAAGTEPEALARLTRVEEMRIAMADQLASLHSDISRLSEAGRQNIRALYDDAVRSSILALVIVVALAVAIAILIGSSVTKRLGTAIGYVTQVGKGDLTKTVVVPGDDELAELGTHLNEMTGNLRSMAKTTRATAESMHAATAQIRASTQQQAASVAQQLAAVEETTATLSEITESGAQINRRAQDVAQNAQVAASNSETGLKAVEDTNQAMDAIREQAEAVAENIVILSERTQAIGEIILTVNDIAERCHLLALNAAIEAAAAGEHGRTFAVVASEIKSLADQSKEATAQVRSNLSEIQHGINASVMLTEEAVKRVGAGKRQTDATQSTIRDLAESVQESVLAFQQIVAGTNQQQIGLEQVIQALQNIREASSQTAAGTRQLEGAATNLNDLGQGLVEAVRNYRV</sequence>
<evidence type="ECO:0000313" key="10">
    <source>
        <dbReference type="Proteomes" id="UP000298774"/>
    </source>
</evidence>
<evidence type="ECO:0000256" key="1">
    <source>
        <dbReference type="ARBA" id="ARBA00023224"/>
    </source>
</evidence>
<feature type="coiled-coil region" evidence="4">
    <location>
        <begin position="357"/>
        <end position="384"/>
    </location>
</feature>
<reference evidence="9 10" key="1">
    <citation type="submission" date="2018-09" db="EMBL/GenBank/DDBJ databases">
        <title>Whole genome based analysis of evolution and adaptive divergence in Indian and Brazilian strains of Azospirillum brasilense.</title>
        <authorList>
            <person name="Singh C."/>
            <person name="Tripathi A.K."/>
        </authorList>
    </citation>
    <scope>NUCLEOTIDE SEQUENCE [LARGE SCALE GENOMIC DNA]</scope>
    <source>
        <strain evidence="9 10">MTCC4038</strain>
        <plasmid evidence="9 10">p1</plasmid>
    </source>
</reference>
<evidence type="ECO:0000259" key="6">
    <source>
        <dbReference type="PROSITE" id="PS50111"/>
    </source>
</evidence>
<dbReference type="SMART" id="SM00304">
    <property type="entry name" value="HAMP"/>
    <property type="match status" value="1"/>
</dbReference>
<evidence type="ECO:0000313" key="9">
    <source>
        <dbReference type="EMBL" id="QCO10536.1"/>
    </source>
</evidence>
<dbReference type="InterPro" id="IPR004090">
    <property type="entry name" value="Chemotax_Me-accpt_rcpt"/>
</dbReference>
<proteinExistence type="inferred from homology"/>
<dbReference type="GO" id="GO:0006935">
    <property type="term" value="P:chemotaxis"/>
    <property type="evidence" value="ECO:0007669"/>
    <property type="project" value="InterPro"/>
</dbReference>
<dbReference type="PROSITE" id="PS50111">
    <property type="entry name" value="CHEMOTAXIS_TRANSDUC_2"/>
    <property type="match status" value="1"/>
</dbReference>
<gene>
    <name evidence="9" type="ORF">D3868_15685</name>
    <name evidence="8" type="ORF">SIM66_11350</name>
</gene>
<dbReference type="SMART" id="SM00283">
    <property type="entry name" value="MA"/>
    <property type="match status" value="1"/>
</dbReference>
<evidence type="ECO:0000256" key="2">
    <source>
        <dbReference type="ARBA" id="ARBA00029447"/>
    </source>
</evidence>
<keyword evidence="1 3" id="KW-0807">Transducer</keyword>
<evidence type="ECO:0000256" key="4">
    <source>
        <dbReference type="SAM" id="Coils"/>
    </source>
</evidence>
<evidence type="ECO:0000259" key="7">
    <source>
        <dbReference type="PROSITE" id="PS50885"/>
    </source>
</evidence>
<dbReference type="GO" id="GO:0016020">
    <property type="term" value="C:membrane"/>
    <property type="evidence" value="ECO:0007669"/>
    <property type="project" value="InterPro"/>
</dbReference>
<keyword evidence="4" id="KW-0175">Coiled coil</keyword>
<keyword evidence="11" id="KW-1185">Reference proteome</keyword>
<dbReference type="Proteomes" id="UP000298774">
    <property type="component" value="Plasmid p1"/>
</dbReference>
<dbReference type="EMBL" id="JAWXYC010000003">
    <property type="protein sequence ID" value="MDX5951787.1"/>
    <property type="molecule type" value="Genomic_DNA"/>
</dbReference>
<evidence type="ECO:0000313" key="8">
    <source>
        <dbReference type="EMBL" id="MDX5951787.1"/>
    </source>
</evidence>
<dbReference type="GO" id="GO:0007165">
    <property type="term" value="P:signal transduction"/>
    <property type="evidence" value="ECO:0007669"/>
    <property type="project" value="UniProtKB-KW"/>
</dbReference>
<keyword evidence="5" id="KW-0812">Transmembrane</keyword>
<comment type="similarity">
    <text evidence="2">Belongs to the methyl-accepting chemotaxis (MCP) protein family.</text>
</comment>
<dbReference type="InterPro" id="IPR003660">
    <property type="entry name" value="HAMP_dom"/>
</dbReference>
<feature type="domain" description="HAMP" evidence="7">
    <location>
        <begin position="229"/>
        <end position="281"/>
    </location>
</feature>
<dbReference type="SUPFAM" id="SSF58104">
    <property type="entry name" value="Methyl-accepting chemotaxis protein (MCP) signaling domain"/>
    <property type="match status" value="1"/>
</dbReference>
<dbReference type="GO" id="GO:0004888">
    <property type="term" value="F:transmembrane signaling receptor activity"/>
    <property type="evidence" value="ECO:0007669"/>
    <property type="project" value="InterPro"/>
</dbReference>
<protein>
    <submittedName>
        <fullName evidence="9">Methyl-accepting chemotaxis protein</fullName>
    </submittedName>
</protein>
<dbReference type="GeneID" id="56451565"/>
<dbReference type="InterPro" id="IPR004089">
    <property type="entry name" value="MCPsignal_dom"/>
</dbReference>
<reference evidence="8 11" key="2">
    <citation type="submission" date="2023-11" db="EMBL/GenBank/DDBJ databases">
        <title>MicrobeMod: A computational toolkit for identifying prokaryotic methylation and restriction-modification with nanopore sequencing.</title>
        <authorList>
            <person name="Crits-Christoph A."/>
            <person name="Kang S.C."/>
            <person name="Lee H."/>
            <person name="Ostrov N."/>
        </authorList>
    </citation>
    <scope>NUCLEOTIDE SEQUENCE [LARGE SCALE GENOMIC DNA]</scope>
    <source>
        <strain evidence="8 11">ATCC 29145</strain>
    </source>
</reference>
<evidence type="ECO:0000313" key="11">
    <source>
        <dbReference type="Proteomes" id="UP001277471"/>
    </source>
</evidence>
<dbReference type="Proteomes" id="UP001277471">
    <property type="component" value="Unassembled WGS sequence"/>
</dbReference>
<evidence type="ECO:0000256" key="5">
    <source>
        <dbReference type="SAM" id="Phobius"/>
    </source>
</evidence>
<keyword evidence="9" id="KW-0614">Plasmid</keyword>
<dbReference type="PRINTS" id="PR00260">
    <property type="entry name" value="CHEMTRNSDUCR"/>
</dbReference>
<keyword evidence="5" id="KW-0472">Membrane</keyword>
<dbReference type="PANTHER" id="PTHR32089">
    <property type="entry name" value="METHYL-ACCEPTING CHEMOTAXIS PROTEIN MCPB"/>
    <property type="match status" value="1"/>
</dbReference>
<dbReference type="PANTHER" id="PTHR32089:SF112">
    <property type="entry name" value="LYSOZYME-LIKE PROTEIN-RELATED"/>
    <property type="match status" value="1"/>
</dbReference>
<dbReference type="CDD" id="cd06225">
    <property type="entry name" value="HAMP"/>
    <property type="match status" value="1"/>
</dbReference>
<evidence type="ECO:0000256" key="3">
    <source>
        <dbReference type="PROSITE-ProRule" id="PRU00284"/>
    </source>
</evidence>
<dbReference type="Pfam" id="PF00672">
    <property type="entry name" value="HAMP"/>
    <property type="match status" value="1"/>
</dbReference>
<dbReference type="KEGG" id="abf:AMK58_21580"/>
<name>A0A0N7I8R0_AZOBR</name>
<dbReference type="EMBL" id="CP032340">
    <property type="protein sequence ID" value="QCO10536.1"/>
    <property type="molecule type" value="Genomic_DNA"/>
</dbReference>